<dbReference type="OrthoDB" id="581532at2"/>
<protein>
    <recommendedName>
        <fullName evidence="1">MOSC domain-containing protein</fullName>
    </recommendedName>
</protein>
<dbReference type="InterPro" id="IPR005302">
    <property type="entry name" value="MoCF_Sase_C"/>
</dbReference>
<feature type="domain" description="MOSC" evidence="1">
    <location>
        <begin position="121"/>
        <end position="263"/>
    </location>
</feature>
<comment type="caution">
    <text evidence="2">The sequence shown here is derived from an EMBL/GenBank/DDBJ whole genome shotgun (WGS) entry which is preliminary data.</text>
</comment>
<reference evidence="2 3" key="1">
    <citation type="submission" date="2018-05" db="EMBL/GenBank/DDBJ databases">
        <title>Leucothrix arctica sp. nov., isolated from Arctic seawater.</title>
        <authorList>
            <person name="Choi A."/>
            <person name="Baek K."/>
        </authorList>
    </citation>
    <scope>NUCLEOTIDE SEQUENCE [LARGE SCALE GENOMIC DNA]</scope>
    <source>
        <strain evidence="2 3">IMCC9719</strain>
    </source>
</reference>
<gene>
    <name evidence="2" type="ORF">DKT75_16895</name>
</gene>
<dbReference type="InterPro" id="IPR011037">
    <property type="entry name" value="Pyrv_Knase-like_insert_dom_sf"/>
</dbReference>
<dbReference type="GO" id="GO:0030151">
    <property type="term" value="F:molybdenum ion binding"/>
    <property type="evidence" value="ECO:0007669"/>
    <property type="project" value="InterPro"/>
</dbReference>
<sequence>MITISKLITYPFKSAKGIELPHTGFDAEGLTNDRRLMAVDEEGTFMTARNSPELLQISCEPTLTGWLLAHPKAQSTLTISNHSTIELSGDVWSDPIHANNAGDEASEWISNVLNTKSHIAIWKPQARTSRKYSLETTFADAAPILITSEASMKQACDWGGVDNDYRRFRPNIIVSGVEAFEEENWTRFTIGDATYEMLDTCSRCVLVTRDPDTGERHPKLEPMLSLIKKHSNAKKEPIMGINVKLISSPESVTITVNDRISLI</sequence>
<evidence type="ECO:0000259" key="1">
    <source>
        <dbReference type="PROSITE" id="PS51340"/>
    </source>
</evidence>
<dbReference type="AlphaFoldDB" id="A0A317C7I9"/>
<dbReference type="Proteomes" id="UP000245506">
    <property type="component" value="Unassembled WGS sequence"/>
</dbReference>
<accession>A0A317C7I9</accession>
<proteinExistence type="predicted"/>
<keyword evidence="3" id="KW-1185">Reference proteome</keyword>
<dbReference type="Pfam" id="PF03476">
    <property type="entry name" value="MOSC_N"/>
    <property type="match status" value="1"/>
</dbReference>
<evidence type="ECO:0000313" key="2">
    <source>
        <dbReference type="EMBL" id="PWQ94211.1"/>
    </source>
</evidence>
<dbReference type="GO" id="GO:0030170">
    <property type="term" value="F:pyridoxal phosphate binding"/>
    <property type="evidence" value="ECO:0007669"/>
    <property type="project" value="InterPro"/>
</dbReference>
<evidence type="ECO:0000313" key="3">
    <source>
        <dbReference type="Proteomes" id="UP000245506"/>
    </source>
</evidence>
<organism evidence="2 3">
    <name type="scientific">Leucothrix arctica</name>
    <dbReference type="NCBI Taxonomy" id="1481894"/>
    <lineage>
        <taxon>Bacteria</taxon>
        <taxon>Pseudomonadati</taxon>
        <taxon>Pseudomonadota</taxon>
        <taxon>Gammaproteobacteria</taxon>
        <taxon>Thiotrichales</taxon>
        <taxon>Thiotrichaceae</taxon>
        <taxon>Leucothrix</taxon>
    </lineage>
</organism>
<dbReference type="InterPro" id="IPR005303">
    <property type="entry name" value="MOCOS_middle"/>
</dbReference>
<dbReference type="SUPFAM" id="SSF141673">
    <property type="entry name" value="MOSC N-terminal domain-like"/>
    <property type="match status" value="1"/>
</dbReference>
<dbReference type="Pfam" id="PF03473">
    <property type="entry name" value="MOSC"/>
    <property type="match status" value="1"/>
</dbReference>
<name>A0A317C7I9_9GAMM</name>
<dbReference type="GO" id="GO:0003824">
    <property type="term" value="F:catalytic activity"/>
    <property type="evidence" value="ECO:0007669"/>
    <property type="project" value="InterPro"/>
</dbReference>
<dbReference type="PROSITE" id="PS51340">
    <property type="entry name" value="MOSC"/>
    <property type="match status" value="1"/>
</dbReference>
<dbReference type="SUPFAM" id="SSF50800">
    <property type="entry name" value="PK beta-barrel domain-like"/>
    <property type="match status" value="1"/>
</dbReference>
<dbReference type="RefSeq" id="WP_109824953.1">
    <property type="nucleotide sequence ID" value="NZ_QGKL01000041.1"/>
</dbReference>
<dbReference type="EMBL" id="QGKL01000041">
    <property type="protein sequence ID" value="PWQ94211.1"/>
    <property type="molecule type" value="Genomic_DNA"/>
</dbReference>
<dbReference type="PANTHER" id="PTHR14237">
    <property type="entry name" value="MOLYBDOPTERIN COFACTOR SULFURASE MOSC"/>
    <property type="match status" value="1"/>
</dbReference>
<dbReference type="PANTHER" id="PTHR14237:SF19">
    <property type="entry name" value="MITOCHONDRIAL AMIDOXIME REDUCING COMPONENT 1"/>
    <property type="match status" value="1"/>
</dbReference>